<reference evidence="3 7" key="1">
    <citation type="submission" date="2018-08" db="EMBL/GenBank/DDBJ databases">
        <title>Draft genome of Streptococcus sp .nov. Z2.</title>
        <authorList>
            <person name="Tian Z."/>
        </authorList>
    </citation>
    <scope>NUCLEOTIDE SEQUENCE [LARGE SCALE GENOMIC DNA]</scope>
    <source>
        <strain evidence="3 7">Z2</strain>
    </source>
</reference>
<evidence type="ECO:0000313" key="2">
    <source>
        <dbReference type="EMBL" id="AXQ78043.1"/>
    </source>
</evidence>
<accession>A0A372KK14</accession>
<organism evidence="4 6">
    <name type="scientific">Streptococcus chenjunshii</name>
    <dbReference type="NCBI Taxonomy" id="2173853"/>
    <lineage>
        <taxon>Bacteria</taxon>
        <taxon>Bacillati</taxon>
        <taxon>Bacillota</taxon>
        <taxon>Bacilli</taxon>
        <taxon>Lactobacillales</taxon>
        <taxon>Streptococcaceae</taxon>
        <taxon>Streptococcus</taxon>
    </lineage>
</organism>
<reference evidence="2" key="4">
    <citation type="journal article" date="2019" name="Int. J. Syst. Evol. Microbiol.">
        <title>Streptococcus chenjunshii sp. nov. isolated from feces of Tibetan antelopes.</title>
        <authorList>
            <person name="Tian Z."/>
            <person name="Lu S."/>
            <person name="Jin D."/>
            <person name="Yang J."/>
            <person name="Pu J."/>
            <person name="Lai X.H."/>
            <person name="Bai X.N."/>
            <person name="Wu X.M."/>
            <person name="Li J."/>
            <person name="Wang S."/>
            <person name="Xu J."/>
        </authorList>
    </citation>
    <scope>NUCLEOTIDE SEQUENCE</scope>
    <source>
        <strain evidence="2">Z15</strain>
    </source>
</reference>
<accession>A0A346NAJ8</accession>
<keyword evidence="1" id="KW-1133">Transmembrane helix</keyword>
<evidence type="ECO:0000256" key="1">
    <source>
        <dbReference type="SAM" id="Phobius"/>
    </source>
</evidence>
<dbReference type="Proteomes" id="UP000264056">
    <property type="component" value="Unassembled WGS sequence"/>
</dbReference>
<evidence type="ECO:0000313" key="3">
    <source>
        <dbReference type="EMBL" id="RFU50414.1"/>
    </source>
</evidence>
<dbReference type="Proteomes" id="UP000246115">
    <property type="component" value="Chromosome"/>
</dbReference>
<reference evidence="5" key="3">
    <citation type="submission" date="2018-08" db="EMBL/GenBank/DDBJ databases">
        <title>Streptococcus chenjunshii sp. nov., isolated from stools sample of the Tibetan antelope in the Qinghai-Tibet plateau, China.</title>
        <authorList>
            <person name="Tian Z."/>
        </authorList>
    </citation>
    <scope>NUCLEOTIDE SEQUENCE [LARGE SCALE GENOMIC DNA]</scope>
    <source>
        <strain evidence="5">Z15</strain>
    </source>
</reference>
<keyword evidence="1" id="KW-0812">Transmembrane</keyword>
<feature type="transmembrane region" description="Helical" evidence="1">
    <location>
        <begin position="13"/>
        <end position="31"/>
    </location>
</feature>
<dbReference type="KEGG" id="schj:DDV21_002630"/>
<dbReference type="EMBL" id="QVQY01000027">
    <property type="protein sequence ID" value="RFU50414.1"/>
    <property type="molecule type" value="Genomic_DNA"/>
</dbReference>
<dbReference type="RefSeq" id="WP_116878673.1">
    <property type="nucleotide sequence ID" value="NZ_CP031733.1"/>
</dbReference>
<dbReference type="Proteomes" id="UP000262901">
    <property type="component" value="Unassembled WGS sequence"/>
</dbReference>
<dbReference type="EMBL" id="QVQZ01000023">
    <property type="protein sequence ID" value="RFU52642.1"/>
    <property type="molecule type" value="Genomic_DNA"/>
</dbReference>
<evidence type="ECO:0000313" key="7">
    <source>
        <dbReference type="Proteomes" id="UP000264056"/>
    </source>
</evidence>
<dbReference type="AlphaFoldDB" id="A0A372KK14"/>
<evidence type="ECO:0000313" key="6">
    <source>
        <dbReference type="Proteomes" id="UP000262901"/>
    </source>
</evidence>
<dbReference type="EMBL" id="CP031733">
    <property type="protein sequence ID" value="AXQ78043.1"/>
    <property type="molecule type" value="Genomic_DNA"/>
</dbReference>
<evidence type="ECO:0000313" key="4">
    <source>
        <dbReference type="EMBL" id="RFU52642.1"/>
    </source>
</evidence>
<sequence length="207" mass="23389">MAKKKGLSRPAKMFWGLLAAVLIAIIGIWGYNRYMEKKKVEQLYQHGFQLLEEQTALYIKENYSGISKIEFSPIFVDGDGRFTMRTVNVVPVVYDEEGNKAILGGTIGHHSYAGYGILEGIMLDFDGNGGEIIELAGRNGKMVEVQQYQHLPTEAQLRDSQKIDENILALIEDGQLKGVEKKLKGSPSCKIDYNLEIKKGEYWKWQP</sequence>
<name>A0A372KK14_9STRE</name>
<keyword evidence="7" id="KW-1185">Reference proteome</keyword>
<dbReference type="OrthoDB" id="2184460at2"/>
<reference evidence="4 6" key="2">
    <citation type="submission" date="2018-08" db="EMBL/GenBank/DDBJ databases">
        <title>Draft genome of Streptococcus sp. nov. Z1.</title>
        <authorList>
            <person name="Tian Z."/>
        </authorList>
    </citation>
    <scope>NUCLEOTIDE SEQUENCE [LARGE SCALE GENOMIC DNA]</scope>
    <source>
        <strain evidence="4">Z1</strain>
        <strain evidence="6">Z1(2018)</strain>
    </source>
</reference>
<protein>
    <submittedName>
        <fullName evidence="4">Uncharacterized protein</fullName>
    </submittedName>
</protein>
<gene>
    <name evidence="2" type="ORF">DDV21_002630</name>
    <name evidence="3" type="ORF">DDV22_08665</name>
    <name evidence="4" type="ORF">DDV23_08505</name>
</gene>
<keyword evidence="1" id="KW-0472">Membrane</keyword>
<evidence type="ECO:0000313" key="5">
    <source>
        <dbReference type="Proteomes" id="UP000246115"/>
    </source>
</evidence>
<proteinExistence type="predicted"/>